<keyword evidence="3" id="KW-1185">Reference proteome</keyword>
<dbReference type="EMBL" id="OW240912">
    <property type="protein sequence ID" value="CAH2224773.1"/>
    <property type="molecule type" value="Genomic_DNA"/>
</dbReference>
<dbReference type="Proteomes" id="UP001295444">
    <property type="component" value="Chromosome 01"/>
</dbReference>
<evidence type="ECO:0000313" key="3">
    <source>
        <dbReference type="Proteomes" id="UP001295444"/>
    </source>
</evidence>
<feature type="compositionally biased region" description="Polar residues" evidence="1">
    <location>
        <begin position="60"/>
        <end position="77"/>
    </location>
</feature>
<evidence type="ECO:0000313" key="2">
    <source>
        <dbReference type="EMBL" id="CAH2224773.1"/>
    </source>
</evidence>
<reference evidence="2" key="1">
    <citation type="submission" date="2022-03" db="EMBL/GenBank/DDBJ databases">
        <authorList>
            <person name="Alioto T."/>
            <person name="Alioto T."/>
            <person name="Gomez Garrido J."/>
        </authorList>
    </citation>
    <scope>NUCLEOTIDE SEQUENCE</scope>
</reference>
<organism evidence="2 3">
    <name type="scientific">Pelobates cultripes</name>
    <name type="common">Western spadefoot toad</name>
    <dbReference type="NCBI Taxonomy" id="61616"/>
    <lineage>
        <taxon>Eukaryota</taxon>
        <taxon>Metazoa</taxon>
        <taxon>Chordata</taxon>
        <taxon>Craniata</taxon>
        <taxon>Vertebrata</taxon>
        <taxon>Euteleostomi</taxon>
        <taxon>Amphibia</taxon>
        <taxon>Batrachia</taxon>
        <taxon>Anura</taxon>
        <taxon>Pelobatoidea</taxon>
        <taxon>Pelobatidae</taxon>
        <taxon>Pelobates</taxon>
    </lineage>
</organism>
<sequence>MELTHEVQSTLERPPLTDHNMVRKSLKSQAGVLKETRYIGTLFQKPQSQKMVAGPDLISSPHSSDLTSEGQGSSHQPQPSPELRDEGEDLAPATKRDIRQLIREMKQMFDADMNLARVPRVQASEEDITDTRQALETMGDTLHPLQSSDPAFQLRLDNMVDRNRRMNIKIRDIPDSIGLTELSHYGGYLLHCYLTPRPRNWNLTDTSESIRLNKHRLQPRGM</sequence>
<accession>A0AAD1R6D0</accession>
<evidence type="ECO:0000256" key="1">
    <source>
        <dbReference type="SAM" id="MobiDB-lite"/>
    </source>
</evidence>
<proteinExistence type="predicted"/>
<feature type="region of interest" description="Disordered" evidence="1">
    <location>
        <begin position="48"/>
        <end position="91"/>
    </location>
</feature>
<protein>
    <submittedName>
        <fullName evidence="2">Uncharacterized protein</fullName>
    </submittedName>
</protein>
<name>A0AAD1R6D0_PELCU</name>
<gene>
    <name evidence="2" type="ORF">PECUL_23A007777</name>
</gene>
<dbReference type="AlphaFoldDB" id="A0AAD1R6D0"/>